<dbReference type="Gene3D" id="3.50.50.60">
    <property type="entry name" value="FAD/NAD(P)-binding domain"/>
    <property type="match status" value="2"/>
</dbReference>
<evidence type="ECO:0000256" key="4">
    <source>
        <dbReference type="ARBA" id="ARBA00047685"/>
    </source>
</evidence>
<protein>
    <recommendedName>
        <fullName evidence="8">dihydrouracil dehydrogenase (NAD(+))</fullName>
        <ecNumber evidence="8">1.3.1.1</ecNumber>
    </recommendedName>
    <alternativeName>
        <fullName evidence="3">Dihydrothymine dehydrogenase</fullName>
    </alternativeName>
    <alternativeName>
        <fullName evidence="2">Dihydrouracil dehydrogenase</fullName>
    </alternativeName>
</protein>
<dbReference type="PANTHER" id="PTHR43073">
    <property type="entry name" value="DIHYDROPYRIMIDINE DEHYDROGENASE [NADP(+)]"/>
    <property type="match status" value="1"/>
</dbReference>
<comment type="function">
    <text evidence="6">Involved in pyrimidine base degradation. Catalyzes physiologically the reduction of uracil to 5,6-dihydrouracil (DHU) by using NADH as a specific cosubstrate. It also catalyzes the reverse reaction and the reduction of thymine to 5,6-dihydrothymine (DHT).</text>
</comment>
<accession>A0ABS1FFL3</accession>
<evidence type="ECO:0000259" key="9">
    <source>
        <dbReference type="Pfam" id="PF07992"/>
    </source>
</evidence>
<evidence type="ECO:0000313" key="12">
    <source>
        <dbReference type="Proteomes" id="UP000652760"/>
    </source>
</evidence>
<comment type="catalytic activity">
    <reaction evidence="5">
        <text>5,6-dihydrouracil + NAD(+) = uracil + NADH + H(+)</text>
        <dbReference type="Rhea" id="RHEA:20189"/>
        <dbReference type="ChEBI" id="CHEBI:15378"/>
        <dbReference type="ChEBI" id="CHEBI:15901"/>
        <dbReference type="ChEBI" id="CHEBI:17568"/>
        <dbReference type="ChEBI" id="CHEBI:57540"/>
        <dbReference type="ChEBI" id="CHEBI:57945"/>
        <dbReference type="EC" id="1.3.1.1"/>
    </reaction>
</comment>
<dbReference type="InterPro" id="IPR036188">
    <property type="entry name" value="FAD/NAD-bd_sf"/>
</dbReference>
<evidence type="ECO:0000256" key="5">
    <source>
        <dbReference type="ARBA" id="ARBA00048792"/>
    </source>
</evidence>
<dbReference type="SUPFAM" id="SSF46548">
    <property type="entry name" value="alpha-helical ferredoxin"/>
    <property type="match status" value="1"/>
</dbReference>
<dbReference type="Pfam" id="PF07992">
    <property type="entry name" value="Pyr_redox_2"/>
    <property type="match status" value="1"/>
</dbReference>
<dbReference type="EC" id="1.3.1.1" evidence="8"/>
<comment type="caution">
    <text evidence="11">The sequence shown here is derived from an EMBL/GenBank/DDBJ whole genome shotgun (WGS) entry which is preliminary data.</text>
</comment>
<dbReference type="PRINTS" id="PR00368">
    <property type="entry name" value="FADPNR"/>
</dbReference>
<dbReference type="InterPro" id="IPR028261">
    <property type="entry name" value="DPD_II"/>
</dbReference>
<evidence type="ECO:0000256" key="7">
    <source>
        <dbReference type="ARBA" id="ARBA00049714"/>
    </source>
</evidence>
<evidence type="ECO:0000256" key="1">
    <source>
        <dbReference type="ARBA" id="ARBA00023002"/>
    </source>
</evidence>
<dbReference type="SUPFAM" id="SSF51971">
    <property type="entry name" value="Nucleotide-binding domain"/>
    <property type="match status" value="2"/>
</dbReference>
<dbReference type="Proteomes" id="UP000652760">
    <property type="component" value="Unassembled WGS sequence"/>
</dbReference>
<dbReference type="Gene3D" id="1.10.1060.10">
    <property type="entry name" value="Alpha-helical ferredoxin"/>
    <property type="match status" value="1"/>
</dbReference>
<dbReference type="InterPro" id="IPR023753">
    <property type="entry name" value="FAD/NAD-binding_dom"/>
</dbReference>
<sequence length="440" mass="45770">MTLIATLAAAQKSDADLPASPYADLTPAMTPVQALAESNRCLFCFDAPCIKACPTGIDIPAFIRSIATGNLKGAATTILSENIMGGTCGRVCPTETLCEQSCVRNRAEDRPVAIGRLQRHATDRLIDGEPAHPFPRAATTGKRVAVVGAGPAGLSCAHRLATLGHQVTVFEAKAKSGGLNEYGLAPYKMADDFAQREVAFILGVGGITVEHGRKLGADLSLDGLRADFDAVFLGVGLGANNRPGIPGEERAGVEDATAFIERVRQASPGQPPAVGRSVVVIGGGNTAVDAAIQAKRLGAEDVTLVYRRGRAQMGATAWEQELAQTEGVVLKTFAAPQEIGETTITFERTRLTDGKLAGTGETFTLQADMVLKAMGQKLAAKALDGLQVTGGKIAIDGTYRTTLAKVWAGGDCVATGEDLTVQSVQDGKLAALAIHSHLTA</sequence>
<evidence type="ECO:0000256" key="3">
    <source>
        <dbReference type="ARBA" id="ARBA00032722"/>
    </source>
</evidence>
<evidence type="ECO:0000256" key="8">
    <source>
        <dbReference type="ARBA" id="ARBA00049728"/>
    </source>
</evidence>
<dbReference type="EMBL" id="JAENHM010000080">
    <property type="protein sequence ID" value="MBK1842148.1"/>
    <property type="molecule type" value="Genomic_DNA"/>
</dbReference>
<dbReference type="InterPro" id="IPR009051">
    <property type="entry name" value="Helical_ferredxn"/>
</dbReference>
<gene>
    <name evidence="11" type="ORF">JHL17_32605</name>
</gene>
<evidence type="ECO:0000259" key="10">
    <source>
        <dbReference type="Pfam" id="PF14691"/>
    </source>
</evidence>
<evidence type="ECO:0000313" key="11">
    <source>
        <dbReference type="EMBL" id="MBK1842148.1"/>
    </source>
</evidence>
<feature type="domain" description="Dihydroprymidine dehydrogenase" evidence="10">
    <location>
        <begin position="23"/>
        <end position="125"/>
    </location>
</feature>
<reference evidence="12" key="1">
    <citation type="submission" date="2021-01" db="EMBL/GenBank/DDBJ databases">
        <title>Genome public.</title>
        <authorList>
            <person name="Liu C."/>
            <person name="Sun Q."/>
        </authorList>
    </citation>
    <scope>NUCLEOTIDE SEQUENCE [LARGE SCALE GENOMIC DNA]</scope>
    <source>
        <strain evidence="12">YIM B02556</strain>
    </source>
</reference>
<keyword evidence="1" id="KW-0560">Oxidoreductase</keyword>
<dbReference type="PANTHER" id="PTHR43073:SF2">
    <property type="entry name" value="DIHYDROPYRIMIDINE DEHYDROGENASE [NADP(+)]"/>
    <property type="match status" value="1"/>
</dbReference>
<comment type="catalytic activity">
    <reaction evidence="4">
        <text>5,6-dihydrothymine + NAD(+) = thymine + NADH + H(+)</text>
        <dbReference type="Rhea" id="RHEA:28791"/>
        <dbReference type="ChEBI" id="CHEBI:15378"/>
        <dbReference type="ChEBI" id="CHEBI:17821"/>
        <dbReference type="ChEBI" id="CHEBI:27468"/>
        <dbReference type="ChEBI" id="CHEBI:57540"/>
        <dbReference type="ChEBI" id="CHEBI:57945"/>
        <dbReference type="EC" id="1.3.1.1"/>
    </reaction>
</comment>
<dbReference type="Pfam" id="PF14691">
    <property type="entry name" value="Fer4_20"/>
    <property type="match status" value="1"/>
</dbReference>
<feature type="domain" description="FAD/NAD(P)-binding" evidence="9">
    <location>
        <begin position="143"/>
        <end position="427"/>
    </location>
</feature>
<keyword evidence="12" id="KW-1185">Reference proteome</keyword>
<dbReference type="PRINTS" id="PR00469">
    <property type="entry name" value="PNDRDTASEII"/>
</dbReference>
<evidence type="ECO:0000256" key="6">
    <source>
        <dbReference type="ARBA" id="ARBA00049578"/>
    </source>
</evidence>
<name>A0ABS1FFL3_9PROT</name>
<comment type="subunit">
    <text evidence="7">Heterotetramer of 2 PreA and 2 PreT subunits.</text>
</comment>
<evidence type="ECO:0000256" key="2">
    <source>
        <dbReference type="ARBA" id="ARBA00030119"/>
    </source>
</evidence>
<dbReference type="RefSeq" id="WP_200198822.1">
    <property type="nucleotide sequence ID" value="NZ_JAENHM010000080.1"/>
</dbReference>
<organism evidence="11 12">
    <name type="scientific">Azospirillum endophyticum</name>
    <dbReference type="NCBI Taxonomy" id="2800326"/>
    <lineage>
        <taxon>Bacteria</taxon>
        <taxon>Pseudomonadati</taxon>
        <taxon>Pseudomonadota</taxon>
        <taxon>Alphaproteobacteria</taxon>
        <taxon>Rhodospirillales</taxon>
        <taxon>Azospirillaceae</taxon>
        <taxon>Azospirillum</taxon>
    </lineage>
</organism>
<proteinExistence type="predicted"/>